<name>A0A9P8AWU0_9AGAR</name>
<evidence type="ECO:0000313" key="2">
    <source>
        <dbReference type="Proteomes" id="UP000812287"/>
    </source>
</evidence>
<comment type="caution">
    <text evidence="1">The sequence shown here is derived from an EMBL/GenBank/DDBJ whole genome shotgun (WGS) entry which is preliminary data.</text>
</comment>
<dbReference type="GeneID" id="66101081"/>
<dbReference type="AlphaFoldDB" id="A0A9P8AWU0"/>
<evidence type="ECO:0000313" key="1">
    <source>
        <dbReference type="EMBL" id="KAG7451039.1"/>
    </source>
</evidence>
<dbReference type="OrthoDB" id="2948252at2759"/>
<sequence length="342" mass="38233">MAVKEDVKKFNGLPRRPRMPSGNFLNEWHFDLRFVHCLQPPLHILFLRISRLTRTRHVSNGSMETYHRRPEFLKLGILIMHSFLVTFEGINHSFCGPGSPSSTVLPPFPIGYKALDPLPLIPDSVLRLVNQDTTALEQGKIIAYAQLRIGCRPCDASKYLGSSAADEEMKTTIASVDDLLKSQPMNVVKTKANGGDAEGALDYGLRLVLLVVISCDRMCSTIRSGLTHGCGCSPNRSLTRQYLMMAAYSSKGSDITKATAHDVLVEWYSVPSPMPQRYLCAATWHANEIVKLFLKRPSPMAFKFAFYVIEPQLNTIPDLAYPCQELLGVMKRRTAEVEKSQS</sequence>
<organism evidence="1 2">
    <name type="scientific">Guyanagaster necrorhizus</name>
    <dbReference type="NCBI Taxonomy" id="856835"/>
    <lineage>
        <taxon>Eukaryota</taxon>
        <taxon>Fungi</taxon>
        <taxon>Dikarya</taxon>
        <taxon>Basidiomycota</taxon>
        <taxon>Agaricomycotina</taxon>
        <taxon>Agaricomycetes</taxon>
        <taxon>Agaricomycetidae</taxon>
        <taxon>Agaricales</taxon>
        <taxon>Marasmiineae</taxon>
        <taxon>Physalacriaceae</taxon>
        <taxon>Guyanagaster</taxon>
    </lineage>
</organism>
<accession>A0A9P8AWU0</accession>
<dbReference type="Proteomes" id="UP000812287">
    <property type="component" value="Unassembled WGS sequence"/>
</dbReference>
<dbReference type="RefSeq" id="XP_043044539.1">
    <property type="nucleotide sequence ID" value="XM_043178787.1"/>
</dbReference>
<reference evidence="1" key="1">
    <citation type="submission" date="2020-11" db="EMBL/GenBank/DDBJ databases">
        <title>Adaptations for nitrogen fixation in a non-lichenized fungal sporocarp promotes dispersal by wood-feeding termites.</title>
        <authorList>
            <consortium name="DOE Joint Genome Institute"/>
            <person name="Koch R.A."/>
            <person name="Yoon G."/>
            <person name="Arayal U."/>
            <person name="Lail K."/>
            <person name="Amirebrahimi M."/>
            <person name="Labutti K."/>
            <person name="Lipzen A."/>
            <person name="Riley R."/>
            <person name="Barry K."/>
            <person name="Henrissat B."/>
            <person name="Grigoriev I.V."/>
            <person name="Herr J.R."/>
            <person name="Aime M.C."/>
        </authorList>
    </citation>
    <scope>NUCLEOTIDE SEQUENCE</scope>
    <source>
        <strain evidence="1">MCA 3950</strain>
    </source>
</reference>
<gene>
    <name evidence="1" type="ORF">BT62DRAFT_1071639</name>
</gene>
<proteinExistence type="predicted"/>
<dbReference type="EMBL" id="MU250525">
    <property type="protein sequence ID" value="KAG7451039.1"/>
    <property type="molecule type" value="Genomic_DNA"/>
</dbReference>
<keyword evidence="2" id="KW-1185">Reference proteome</keyword>
<protein>
    <submittedName>
        <fullName evidence="1">Uncharacterized protein</fullName>
    </submittedName>
</protein>